<dbReference type="Proteomes" id="UP000779809">
    <property type="component" value="Unassembled WGS sequence"/>
</dbReference>
<dbReference type="EMBL" id="JACPNR010000002">
    <property type="protein sequence ID" value="MBI2677229.1"/>
    <property type="molecule type" value="Genomic_DNA"/>
</dbReference>
<dbReference type="GO" id="GO:0030246">
    <property type="term" value="F:carbohydrate binding"/>
    <property type="evidence" value="ECO:0007669"/>
    <property type="project" value="InterPro"/>
</dbReference>
<evidence type="ECO:0000259" key="2">
    <source>
        <dbReference type="Pfam" id="PF25183"/>
    </source>
</evidence>
<dbReference type="InterPro" id="IPR039426">
    <property type="entry name" value="TonB-dep_rcpt-like"/>
</dbReference>
<feature type="signal peptide" evidence="1">
    <location>
        <begin position="1"/>
        <end position="22"/>
    </location>
</feature>
<dbReference type="Pfam" id="PF13620">
    <property type="entry name" value="CarboxypepD_reg"/>
    <property type="match status" value="1"/>
</dbReference>
<dbReference type="Pfam" id="PF25183">
    <property type="entry name" value="OMP_b-brl_4"/>
    <property type="match status" value="2"/>
</dbReference>
<accession>A0A932A818</accession>
<gene>
    <name evidence="3" type="ORF">HYX28_00445</name>
</gene>
<keyword evidence="3" id="KW-0378">Hydrolase</keyword>
<dbReference type="InterPro" id="IPR057601">
    <property type="entry name" value="Oar-like_b-barrel"/>
</dbReference>
<dbReference type="InterPro" id="IPR037066">
    <property type="entry name" value="Plug_dom_sf"/>
</dbReference>
<feature type="domain" description="TonB-dependent transporter Oar-like beta-barrel" evidence="2">
    <location>
        <begin position="1112"/>
        <end position="1326"/>
    </location>
</feature>
<dbReference type="GO" id="GO:0015344">
    <property type="term" value="F:siderophore uptake transmembrane transporter activity"/>
    <property type="evidence" value="ECO:0007669"/>
    <property type="project" value="TreeGrafter"/>
</dbReference>
<organism evidence="3 4">
    <name type="scientific">Candidatus Korobacter versatilis</name>
    <dbReference type="NCBI Taxonomy" id="658062"/>
    <lineage>
        <taxon>Bacteria</taxon>
        <taxon>Pseudomonadati</taxon>
        <taxon>Acidobacteriota</taxon>
        <taxon>Terriglobia</taxon>
        <taxon>Terriglobales</taxon>
        <taxon>Candidatus Korobacteraceae</taxon>
        <taxon>Candidatus Korobacter</taxon>
    </lineage>
</organism>
<dbReference type="SUPFAM" id="SSF49452">
    <property type="entry name" value="Starch-binding domain-like"/>
    <property type="match status" value="1"/>
</dbReference>
<dbReference type="InterPro" id="IPR013784">
    <property type="entry name" value="Carb-bd-like_fold"/>
</dbReference>
<evidence type="ECO:0000313" key="4">
    <source>
        <dbReference type="Proteomes" id="UP000779809"/>
    </source>
</evidence>
<dbReference type="GO" id="GO:0009279">
    <property type="term" value="C:cell outer membrane"/>
    <property type="evidence" value="ECO:0007669"/>
    <property type="project" value="TreeGrafter"/>
</dbReference>
<reference evidence="3" key="1">
    <citation type="submission" date="2020-07" db="EMBL/GenBank/DDBJ databases">
        <title>Huge and variable diversity of episymbiotic CPR bacteria and DPANN archaea in groundwater ecosystems.</title>
        <authorList>
            <person name="He C.Y."/>
            <person name="Keren R."/>
            <person name="Whittaker M."/>
            <person name="Farag I.F."/>
            <person name="Doudna J."/>
            <person name="Cate J.H.D."/>
            <person name="Banfield J.F."/>
        </authorList>
    </citation>
    <scope>NUCLEOTIDE SEQUENCE</scope>
    <source>
        <strain evidence="3">NC_groundwater_580_Pr5_B-0.1um_64_19</strain>
    </source>
</reference>
<keyword evidence="3" id="KW-0645">Protease</keyword>
<sequence length="1333" mass="143308">MSKMFKFTVFCSVLLLAAMAFAASQNAVVYGTVYDASAKPLAGVKVMLENPAIAFSRSTMTASDGTYTFSEVPPASGYRVTAAQDGKTIDIRGGITVNVGEESVIFPALKAQATPKPVETSAKAMAVTTEKVATAQSGVISGDQLRQLPLYNRNFLTLGTLTPHTHPSGAADPLGDASFSVNGNRSTGNNFVLDGADNRASSSGQAVPFQVNDAIQEFSVVSVAGNAEYGNSNGGTINVVTKRGGNNWHGTAFGYFGADQLNGSSPLSVYNGGTFDQAASRATDPVFGTGITSTPLFYNDYVATAANAGYCTNSIDVTGATGANFCNGGVSTLTGGAATGNNDFFDPAAVLAANNRFKAPWQSQQYGANIGGPIMKDKLFMFLGYEGTRINNPTAILERVPTAFDRTLDPYGAGMPFAFGGGALDPNYLIGQNLLSLFPAANVVGVPGVLEFYKGEADNYTRVHNAVGRADWVQGPNDTWGARWVGQWLDQLHDNTLPASGLYPGNGAQRTALNQNLNLTYTHVFSSSLLNEAHAGFNRFNLKERAQDRSFDATTLGLPNAQMMTVLMSGIDPQSSGAVPSSSVGCCSANGAASGWLDSPDGTGFSVVDPTLDGMFPYARLGAPLYAPSVREDWSWFVADNLSWTKGRHQFKFGGEYRHFLNNVQDGSLARGLMYSGNIGQFTHDSETCNDLCKAVSGLDAAFQRPGADFTQKNFAPWDIDLNSHAVAGFAEDTIRAYSRLTVTLGLRWEYYSRPLDQNGRLYNFDPLANGLVRQDTNSVIDQFGNTCDFAGGTTAINNNQPKAFTSGSNGWDCQPVGNNGLSDTKWTNFMPRVGMAWDIFGDGNTVARFGVGMFYDREPTSYTSQLMYNRPTLFQAPADPSATVAPQLTYGNFFNFLNSGFTTLDPAAMFNNCIPTTGPCSPPGTTPFQAAVQPYSMYGRDTKQNGQPRAWQINASIQHQFSSKVVAEAGYAGNYGGKLPVFYNQGFNNEWYCNSSSQFSGSCDNNSFSPVFMQTNQGKSQYNSFFLRARVADWHGLRVNGTYTFSQARDNASALVFPNLPISLFNNACGLQQVGQANPFTVCSGSSIGTGNPGGVGSLTALTTTGQGSAITTPYYIPQDPNNFLRNDWGPSDYNSNNRFVVDWTYDVPSLQKAWGWSKWLDYWQVSGIGIAQSGQPYTIFSQVGGELTSRAFATGPVTTSTDPNNAISLTNLDTAPFANPDCSWLVNPSPTGWFQADGQVGTPCLGNTTRNQFTGPMFSTVNLSIQKNFPIGDEGKMLSVRSEFYNLFGADNFYNPISVISTDGYNFNPNFGKIKSAHDPRQIQFAARFTW</sequence>
<proteinExistence type="predicted"/>
<dbReference type="Gene3D" id="2.60.40.1120">
    <property type="entry name" value="Carboxypeptidase-like, regulatory domain"/>
    <property type="match status" value="1"/>
</dbReference>
<dbReference type="SUPFAM" id="SSF56935">
    <property type="entry name" value="Porins"/>
    <property type="match status" value="1"/>
</dbReference>
<protein>
    <submittedName>
        <fullName evidence="3">Carboxypeptidase regulatory-like domain-containing protein</fullName>
    </submittedName>
</protein>
<keyword evidence="3" id="KW-0121">Carboxypeptidase</keyword>
<dbReference type="PANTHER" id="PTHR30069">
    <property type="entry name" value="TONB-DEPENDENT OUTER MEMBRANE RECEPTOR"/>
    <property type="match status" value="1"/>
</dbReference>
<dbReference type="PANTHER" id="PTHR30069:SF46">
    <property type="entry name" value="OAR PROTEIN"/>
    <property type="match status" value="1"/>
</dbReference>
<comment type="caution">
    <text evidence="3">The sequence shown here is derived from an EMBL/GenBank/DDBJ whole genome shotgun (WGS) entry which is preliminary data.</text>
</comment>
<dbReference type="GO" id="GO:0044718">
    <property type="term" value="P:siderophore transmembrane transport"/>
    <property type="evidence" value="ECO:0007669"/>
    <property type="project" value="TreeGrafter"/>
</dbReference>
<evidence type="ECO:0000256" key="1">
    <source>
        <dbReference type="SAM" id="SignalP"/>
    </source>
</evidence>
<feature type="chain" id="PRO_5038080406" evidence="1">
    <location>
        <begin position="23"/>
        <end position="1333"/>
    </location>
</feature>
<dbReference type="Gene3D" id="2.170.130.10">
    <property type="entry name" value="TonB-dependent receptor, plug domain"/>
    <property type="match status" value="1"/>
</dbReference>
<evidence type="ECO:0000313" key="3">
    <source>
        <dbReference type="EMBL" id="MBI2677229.1"/>
    </source>
</evidence>
<name>A0A932A818_9BACT</name>
<keyword evidence="1" id="KW-0732">Signal</keyword>
<dbReference type="GO" id="GO:0004180">
    <property type="term" value="F:carboxypeptidase activity"/>
    <property type="evidence" value="ECO:0007669"/>
    <property type="project" value="UniProtKB-KW"/>
</dbReference>
<feature type="domain" description="TonB-dependent transporter Oar-like beta-barrel" evidence="2">
    <location>
        <begin position="342"/>
        <end position="1054"/>
    </location>
</feature>